<dbReference type="AlphaFoldDB" id="A0A7G5C5M3"/>
<dbReference type="Gene3D" id="3.30.497.10">
    <property type="entry name" value="Antithrombin, subunit I, domain 2"/>
    <property type="match status" value="1"/>
</dbReference>
<evidence type="ECO:0000256" key="2">
    <source>
        <dbReference type="SAM" id="SignalP"/>
    </source>
</evidence>
<dbReference type="GO" id="GO:0005615">
    <property type="term" value="C:extracellular space"/>
    <property type="evidence" value="ECO:0007669"/>
    <property type="project" value="InterPro"/>
</dbReference>
<dbReference type="PANTHER" id="PTHR11461">
    <property type="entry name" value="SERINE PROTEASE INHIBITOR, SERPIN"/>
    <property type="match status" value="1"/>
</dbReference>
<dbReference type="InterPro" id="IPR000215">
    <property type="entry name" value="Serpin_fam"/>
</dbReference>
<dbReference type="Pfam" id="PF00079">
    <property type="entry name" value="Serpin"/>
    <property type="match status" value="1"/>
</dbReference>
<dbReference type="InterPro" id="IPR023795">
    <property type="entry name" value="Serpin_CS"/>
</dbReference>
<reference evidence="4 5" key="1">
    <citation type="submission" date="2019-07" db="EMBL/GenBank/DDBJ databases">
        <authorList>
            <person name="Kim J.K."/>
            <person name="Cheong H.-M."/>
            <person name="Choi Y."/>
            <person name="Hwang K.J."/>
            <person name="Lee S."/>
            <person name="Choi C."/>
        </authorList>
    </citation>
    <scope>NUCLEOTIDE SEQUENCE [LARGE SCALE GENOMIC DNA]</scope>
    <source>
        <strain evidence="4 5">KS 22</strain>
    </source>
</reference>
<dbReference type="RefSeq" id="WP_182300750.1">
    <property type="nucleotide sequence ID" value="NZ_CP041969.1"/>
</dbReference>
<name>A0A7G5C5M3_9BACL</name>
<feature type="chain" id="PRO_5028840735" evidence="2">
    <location>
        <begin position="23"/>
        <end position="412"/>
    </location>
</feature>
<dbReference type="SUPFAM" id="SSF56574">
    <property type="entry name" value="Serpins"/>
    <property type="match status" value="1"/>
</dbReference>
<feature type="signal peptide" evidence="2">
    <location>
        <begin position="1"/>
        <end position="22"/>
    </location>
</feature>
<dbReference type="InterPro" id="IPR023796">
    <property type="entry name" value="Serpin_dom"/>
</dbReference>
<dbReference type="EMBL" id="CP041969">
    <property type="protein sequence ID" value="QMV44507.1"/>
    <property type="molecule type" value="Genomic_DNA"/>
</dbReference>
<evidence type="ECO:0000313" key="4">
    <source>
        <dbReference type="EMBL" id="QMV44507.1"/>
    </source>
</evidence>
<dbReference type="KEGG" id="cchl:FPL14_27560"/>
<proteinExistence type="inferred from homology"/>
<evidence type="ECO:0000313" key="5">
    <source>
        <dbReference type="Proteomes" id="UP000515679"/>
    </source>
</evidence>
<keyword evidence="2" id="KW-0732">Signal</keyword>
<evidence type="ECO:0000259" key="3">
    <source>
        <dbReference type="SMART" id="SM00093"/>
    </source>
</evidence>
<dbReference type="Gene3D" id="2.30.39.10">
    <property type="entry name" value="Alpha-1-antitrypsin, domain 1"/>
    <property type="match status" value="1"/>
</dbReference>
<dbReference type="InterPro" id="IPR036186">
    <property type="entry name" value="Serpin_sf"/>
</dbReference>
<dbReference type="InterPro" id="IPR042178">
    <property type="entry name" value="Serpin_sf_1"/>
</dbReference>
<protein>
    <submittedName>
        <fullName evidence="4">Serpin family protein</fullName>
    </submittedName>
</protein>
<dbReference type="InterPro" id="IPR042185">
    <property type="entry name" value="Serpin_sf_2"/>
</dbReference>
<dbReference type="PANTHER" id="PTHR11461:SF211">
    <property type="entry name" value="GH10112P-RELATED"/>
    <property type="match status" value="1"/>
</dbReference>
<dbReference type="CDD" id="cd19588">
    <property type="entry name" value="serpin_miropin-like"/>
    <property type="match status" value="1"/>
</dbReference>
<dbReference type="Proteomes" id="UP000515679">
    <property type="component" value="Chromosome"/>
</dbReference>
<evidence type="ECO:0000256" key="1">
    <source>
        <dbReference type="RuleBase" id="RU000411"/>
    </source>
</evidence>
<keyword evidence="5" id="KW-1185">Reference proteome</keyword>
<organism evidence="4 5">
    <name type="scientific">Cohnella cholangitidis</name>
    <dbReference type="NCBI Taxonomy" id="2598458"/>
    <lineage>
        <taxon>Bacteria</taxon>
        <taxon>Bacillati</taxon>
        <taxon>Bacillota</taxon>
        <taxon>Bacilli</taxon>
        <taxon>Bacillales</taxon>
        <taxon>Paenibacillaceae</taxon>
        <taxon>Cohnella</taxon>
    </lineage>
</organism>
<comment type="similarity">
    <text evidence="1">Belongs to the serpin family.</text>
</comment>
<dbReference type="PROSITE" id="PS00284">
    <property type="entry name" value="SERPIN"/>
    <property type="match status" value="1"/>
</dbReference>
<dbReference type="SMART" id="SM00093">
    <property type="entry name" value="SERPIN"/>
    <property type="match status" value="1"/>
</dbReference>
<sequence length="412" mass="45950">MRFKVGSALVLAALLSAGCANTENKQEISEQLVPLKSVDMRVVNSANAFGLRMYEQLSKTSPYENRFVSPLSVSTALALAYNGAAEETKEAMGKAMGIDEIELEQLNDGYHELISRLRRSKTGDTELMIANSLWMREGKPFHDYFVQRASDELFAEATVLDFESSDAVRTMNEWVKDTTSGKITEMVKEVDPGTMLYILNAVYFQGAWTVPFEPEFTKKDEFIGPRGQAIPVDMMARGGSFEYTVNPDYEAIRLPYGKYESAVMTIFLPNEDVGLAELQRSIANKPNLVTEPFEVRQGRIELPRVKFEYQIALNDTLKALGMEAAFDRNKADFSLMAPEPPNLFIGNVEHKTYLELNEQGTTAAAATAIEMMEGAAQPDNLFHMKVNRPFMFAITDQDTGCILFIGTIAIPT</sequence>
<dbReference type="PROSITE" id="PS51257">
    <property type="entry name" value="PROKAR_LIPOPROTEIN"/>
    <property type="match status" value="1"/>
</dbReference>
<dbReference type="GO" id="GO:0004867">
    <property type="term" value="F:serine-type endopeptidase inhibitor activity"/>
    <property type="evidence" value="ECO:0007669"/>
    <property type="project" value="InterPro"/>
</dbReference>
<accession>A0A7G5C5M3</accession>
<gene>
    <name evidence="4" type="ORF">FPL14_27560</name>
</gene>
<feature type="domain" description="Serpin" evidence="3">
    <location>
        <begin position="51"/>
        <end position="411"/>
    </location>
</feature>